<dbReference type="Proteomes" id="UP000029867">
    <property type="component" value="Unassembled WGS sequence"/>
</dbReference>
<evidence type="ECO:0000313" key="3">
    <source>
        <dbReference type="Proteomes" id="UP000029867"/>
    </source>
</evidence>
<feature type="non-terminal residue" evidence="1">
    <location>
        <position position="59"/>
    </location>
</feature>
<protein>
    <submittedName>
        <fullName evidence="1">Uncharacterized protein</fullName>
    </submittedName>
</protein>
<organism evidence="1 3">
    <name type="scientific">Pichia kudriavzevii</name>
    <name type="common">Yeast</name>
    <name type="synonym">Issatchenkia orientalis</name>
    <dbReference type="NCBI Taxonomy" id="4909"/>
    <lineage>
        <taxon>Eukaryota</taxon>
        <taxon>Fungi</taxon>
        <taxon>Dikarya</taxon>
        <taxon>Ascomycota</taxon>
        <taxon>Saccharomycotina</taxon>
        <taxon>Pichiomycetes</taxon>
        <taxon>Pichiales</taxon>
        <taxon>Pichiaceae</taxon>
        <taxon>Pichia</taxon>
    </lineage>
</organism>
<proteinExistence type="predicted"/>
<sequence>QDVDEIDVFEELLGNVKGQELTLREYDELDEDYQDNHIEDWDYDNFEDDYEDVDAHADA</sequence>
<feature type="non-terminal residue" evidence="1">
    <location>
        <position position="1"/>
    </location>
</feature>
<evidence type="ECO:0000313" key="1">
    <source>
        <dbReference type="EMBL" id="KGK32316.1"/>
    </source>
</evidence>
<name>A0A099NK39_PICKU</name>
<dbReference type="HOGENOM" id="CLU_2967262_0_0_1"/>
<evidence type="ECO:0000313" key="2">
    <source>
        <dbReference type="EMBL" id="KGK32317.1"/>
    </source>
</evidence>
<reference evidence="3" key="1">
    <citation type="journal article" date="2014" name="Microb. Cell Fact.">
        <title>Exploiting Issatchenkia orientalis SD108 for succinic acid production.</title>
        <authorList>
            <person name="Xiao H."/>
            <person name="Shao Z."/>
            <person name="Jiang Y."/>
            <person name="Dole S."/>
            <person name="Zhao H."/>
        </authorList>
    </citation>
    <scope>NUCLEOTIDE SEQUENCE [LARGE SCALE GENOMIC DNA]</scope>
    <source>
        <strain evidence="3">SD108</strain>
    </source>
</reference>
<dbReference type="AlphaFoldDB" id="A0A099NK39"/>
<comment type="caution">
    <text evidence="1">The sequence shown here is derived from an EMBL/GenBank/DDBJ whole genome shotgun (WGS) entry which is preliminary data.</text>
</comment>
<dbReference type="EMBL" id="JQFK01002421">
    <property type="protein sequence ID" value="KGK32317.1"/>
    <property type="molecule type" value="Genomic_DNA"/>
</dbReference>
<dbReference type="EMBL" id="JQFK01002422">
    <property type="protein sequence ID" value="KGK32316.1"/>
    <property type="molecule type" value="Genomic_DNA"/>
</dbReference>
<reference evidence="1" key="2">
    <citation type="submission" date="2014-08" db="EMBL/GenBank/DDBJ databases">
        <title>Exploiting Issatchenkia orientalis SD108 for Succinic Acid Production.</title>
        <authorList>
            <person name="Xiao H."/>
            <person name="Shao Z."/>
            <person name="Jiang Y."/>
            <person name="Dole S."/>
            <person name="Zhao H."/>
        </authorList>
    </citation>
    <scope>NUCLEOTIDE SEQUENCE [LARGE SCALE GENOMIC DNA]</scope>
    <source>
        <strain evidence="1">SD108</strain>
    </source>
</reference>
<gene>
    <name evidence="2" type="ORF">JL09_g7076</name>
    <name evidence="1" type="ORF">JL09_g7077</name>
</gene>
<accession>A0A099NK39</accession>